<keyword evidence="7" id="KW-0808">Transferase</keyword>
<evidence type="ECO:0000256" key="1">
    <source>
        <dbReference type="ARBA" id="ARBA00022741"/>
    </source>
</evidence>
<gene>
    <name evidence="5" type="ORF">C1SCF055_LOCUS16095</name>
</gene>
<protein>
    <submittedName>
        <fullName evidence="7">Dual specificity protein kinase CLK2 (CDC-lik e kinase 2)</fullName>
    </submittedName>
</protein>
<dbReference type="InterPro" id="IPR050117">
    <property type="entry name" value="MAPK"/>
</dbReference>
<organism evidence="5">
    <name type="scientific">Cladocopium goreaui</name>
    <dbReference type="NCBI Taxonomy" id="2562237"/>
    <lineage>
        <taxon>Eukaryota</taxon>
        <taxon>Sar</taxon>
        <taxon>Alveolata</taxon>
        <taxon>Dinophyceae</taxon>
        <taxon>Suessiales</taxon>
        <taxon>Symbiodiniaceae</taxon>
        <taxon>Cladocopium</taxon>
    </lineage>
</organism>
<dbReference type="OrthoDB" id="440935at2759"/>
<dbReference type="Gene3D" id="1.10.510.10">
    <property type="entry name" value="Transferase(Phosphotransferase) domain 1"/>
    <property type="match status" value="2"/>
</dbReference>
<dbReference type="EMBL" id="CAMXCT010001323">
    <property type="protein sequence ID" value="CAI3988988.1"/>
    <property type="molecule type" value="Genomic_DNA"/>
</dbReference>
<keyword evidence="2 3" id="KW-0067">ATP-binding</keyword>
<dbReference type="AlphaFoldDB" id="A0A9P1CE30"/>
<evidence type="ECO:0000313" key="5">
    <source>
        <dbReference type="EMBL" id="CAI3988988.1"/>
    </source>
</evidence>
<dbReference type="CDD" id="cd00084">
    <property type="entry name" value="HMG-box_SF"/>
    <property type="match status" value="1"/>
</dbReference>
<dbReference type="PROSITE" id="PS50011">
    <property type="entry name" value="PROTEIN_KINASE_DOM"/>
    <property type="match status" value="1"/>
</dbReference>
<dbReference type="InterPro" id="IPR036910">
    <property type="entry name" value="HMG_box_dom_sf"/>
</dbReference>
<dbReference type="SMART" id="SM00220">
    <property type="entry name" value="S_TKc"/>
    <property type="match status" value="1"/>
</dbReference>
<reference evidence="5" key="1">
    <citation type="submission" date="2022-10" db="EMBL/GenBank/DDBJ databases">
        <authorList>
            <person name="Chen Y."/>
            <person name="Dougan E. K."/>
            <person name="Chan C."/>
            <person name="Rhodes N."/>
            <person name="Thang M."/>
        </authorList>
    </citation>
    <scope>NUCLEOTIDE SEQUENCE</scope>
</reference>
<dbReference type="PANTHER" id="PTHR24055">
    <property type="entry name" value="MITOGEN-ACTIVATED PROTEIN KINASE"/>
    <property type="match status" value="1"/>
</dbReference>
<dbReference type="InterPro" id="IPR011009">
    <property type="entry name" value="Kinase-like_dom_sf"/>
</dbReference>
<keyword evidence="1 3" id="KW-0547">Nucleotide-binding</keyword>
<keyword evidence="8" id="KW-1185">Reference proteome</keyword>
<name>A0A9P1CE30_9DINO</name>
<dbReference type="GO" id="GO:0005524">
    <property type="term" value="F:ATP binding"/>
    <property type="evidence" value="ECO:0007669"/>
    <property type="project" value="UniProtKB-UniRule"/>
</dbReference>
<sequence>MVQGPRSNGEIMAWMVDMLLLAFKTKLRLPSKATEGWLDKDRKTGMPGYWQVCAVILQVFEYAEKLLSKLPEPELQKAKAVLEDLLSPLRCWEKFLQPDEKALADTGFLHEDDLEEEGACAVVVPSGPLAAIKEIFNKATGGLIKALQDTEQDLEFLKQLRLVTELVGGSQSKSVTASTAAPTPSLLTQLTSTGQVNAEADAERERHWKIVQSERRKFVSFGLPKSWTKESLLSSFRACGKVFSFAGQLNTSHRLLCASADLMTEQGDEPWVAPSVPPAPLWKEVLAFMTSSATGAADFVMAFDGRMREEDDVLSQAHACEATIVYTGGCPPRAGRSRRVPLSGRKVETVAIRCPVQRTRIKATKKETFTACGEESTYQGTYTGVAFRASLEIPLISLGEKSKVMDPNSVLSLPRAPEDWVERNGEDCPLFWGESKPIALWCAILDEWKVQAVLDCSPGSGALMEAALTRHNKEHLQWLQTIADRAACGLIALEGSSLFSEENATAVKKFFPDVLAGLAKAKEEEDIDLLEPESPNEPAGKTRHSPTMRALAIKQHLVPKARKAFALFLIENTRVKKGALKKEHIEDMKRVAKLWKRLPEATKATYNEKSAQEFQAQRAALMRLGLDPRPQAGKATCSPPGLPLQTLEEEVKNVKKFTVGPYTVTDKEGIPLLGSGSYGKVFSACTSLGRSCAIKVYRSRGAKSEAAYEATIYMNLDKLQPSHRNWFPQMLEFDADGQPWPWLSLACAGVSLASWLGANGAMTSELIQPAVLQLQAAIQTLHCQARLLHLDIKPANILWCSELKELKLCDFGMSEPVRASIAQGPKPTVQGPGSTIQPAKAKRQLQQLVDPLQALPKATAQAHAQAPPRFCEYVTAQYRPPELWHVGADSHALEAALTKAVDVWSFGCVIFEISTGKVLMHAKGKKMDEAASKRSK</sequence>
<dbReference type="PROSITE" id="PS00107">
    <property type="entry name" value="PROTEIN_KINASE_ATP"/>
    <property type="match status" value="1"/>
</dbReference>
<dbReference type="Pfam" id="PF00069">
    <property type="entry name" value="Pkinase"/>
    <property type="match status" value="1"/>
</dbReference>
<evidence type="ECO:0000313" key="7">
    <source>
        <dbReference type="EMBL" id="CAL4776300.1"/>
    </source>
</evidence>
<feature type="domain" description="Protein kinase" evidence="4">
    <location>
        <begin position="667"/>
        <end position="936"/>
    </location>
</feature>
<dbReference type="Gene3D" id="1.10.30.10">
    <property type="entry name" value="High mobility group box domain"/>
    <property type="match status" value="1"/>
</dbReference>
<dbReference type="EMBL" id="CAMXCT030001323">
    <property type="protein sequence ID" value="CAL4776300.1"/>
    <property type="molecule type" value="Genomic_DNA"/>
</dbReference>
<dbReference type="EMBL" id="CAMXCT020001323">
    <property type="protein sequence ID" value="CAL1142363.1"/>
    <property type="molecule type" value="Genomic_DNA"/>
</dbReference>
<feature type="binding site" evidence="3">
    <location>
        <position position="695"/>
    </location>
    <ligand>
        <name>ATP</name>
        <dbReference type="ChEBI" id="CHEBI:30616"/>
    </ligand>
</feature>
<dbReference type="Proteomes" id="UP001152797">
    <property type="component" value="Unassembled WGS sequence"/>
</dbReference>
<comment type="caution">
    <text evidence="5">The sequence shown here is derived from an EMBL/GenBank/DDBJ whole genome shotgun (WGS) entry which is preliminary data.</text>
</comment>
<keyword evidence="7" id="KW-0418">Kinase</keyword>
<evidence type="ECO:0000256" key="3">
    <source>
        <dbReference type="PROSITE-ProRule" id="PRU10141"/>
    </source>
</evidence>
<proteinExistence type="predicted"/>
<evidence type="ECO:0000259" key="4">
    <source>
        <dbReference type="PROSITE" id="PS50011"/>
    </source>
</evidence>
<evidence type="ECO:0000256" key="2">
    <source>
        <dbReference type="ARBA" id="ARBA00022840"/>
    </source>
</evidence>
<evidence type="ECO:0000313" key="6">
    <source>
        <dbReference type="EMBL" id="CAL1142363.1"/>
    </source>
</evidence>
<accession>A0A9P1CE30</accession>
<dbReference type="InterPro" id="IPR000719">
    <property type="entry name" value="Prot_kinase_dom"/>
</dbReference>
<dbReference type="InterPro" id="IPR017441">
    <property type="entry name" value="Protein_kinase_ATP_BS"/>
</dbReference>
<evidence type="ECO:0000313" key="8">
    <source>
        <dbReference type="Proteomes" id="UP001152797"/>
    </source>
</evidence>
<dbReference type="GO" id="GO:0004672">
    <property type="term" value="F:protein kinase activity"/>
    <property type="evidence" value="ECO:0007669"/>
    <property type="project" value="InterPro"/>
</dbReference>
<dbReference type="SUPFAM" id="SSF56112">
    <property type="entry name" value="Protein kinase-like (PK-like)"/>
    <property type="match status" value="1"/>
</dbReference>
<dbReference type="SUPFAM" id="SSF47095">
    <property type="entry name" value="HMG-box"/>
    <property type="match status" value="1"/>
</dbReference>
<reference evidence="6" key="2">
    <citation type="submission" date="2024-04" db="EMBL/GenBank/DDBJ databases">
        <authorList>
            <person name="Chen Y."/>
            <person name="Shah S."/>
            <person name="Dougan E. K."/>
            <person name="Thang M."/>
            <person name="Chan C."/>
        </authorList>
    </citation>
    <scope>NUCLEOTIDE SEQUENCE [LARGE SCALE GENOMIC DNA]</scope>
</reference>